<protein>
    <recommendedName>
        <fullName evidence="12">Tyrosine-protein kinase</fullName>
        <ecNumber evidence="12">2.7.10.2</ecNumber>
    </recommendedName>
</protein>
<dbReference type="Gene3D" id="1.10.510.10">
    <property type="entry name" value="Transferase(Phosphotransferase) domain 1"/>
    <property type="match status" value="1"/>
</dbReference>
<keyword evidence="9" id="KW-0727">SH2 domain</keyword>
<keyword evidence="6 11" id="KW-0067">ATP-binding</keyword>
<evidence type="ECO:0000256" key="2">
    <source>
        <dbReference type="ARBA" id="ARBA00022553"/>
    </source>
</evidence>
<dbReference type="GO" id="GO:0004715">
    <property type="term" value="F:non-membrane spanning protein tyrosine kinase activity"/>
    <property type="evidence" value="ECO:0007669"/>
    <property type="project" value="UniProtKB-EC"/>
</dbReference>
<reference evidence="18" key="1">
    <citation type="submission" date="2021-02" db="EMBL/GenBank/DDBJ databases">
        <authorList>
            <person name="Nowell W R."/>
        </authorList>
    </citation>
    <scope>NUCLEOTIDE SEQUENCE</scope>
    <source>
        <strain evidence="18">Ploen Becks lab</strain>
    </source>
</reference>
<evidence type="ECO:0000256" key="10">
    <source>
        <dbReference type="PROSITE-ProRule" id="PRU00192"/>
    </source>
</evidence>
<dbReference type="InterPro" id="IPR001452">
    <property type="entry name" value="SH3_domain"/>
</dbReference>
<dbReference type="SUPFAM" id="SSF55550">
    <property type="entry name" value="SH2 domain"/>
    <property type="match status" value="1"/>
</dbReference>
<dbReference type="GO" id="GO:0005524">
    <property type="term" value="F:ATP binding"/>
    <property type="evidence" value="ECO:0007669"/>
    <property type="project" value="UniProtKB-UniRule"/>
</dbReference>
<dbReference type="AlphaFoldDB" id="A0A813M488"/>
<dbReference type="InterPro" id="IPR017441">
    <property type="entry name" value="Protein_kinase_ATP_BS"/>
</dbReference>
<evidence type="ECO:0000256" key="11">
    <source>
        <dbReference type="PROSITE-ProRule" id="PRU10141"/>
    </source>
</evidence>
<evidence type="ECO:0000259" key="15">
    <source>
        <dbReference type="PROSITE" id="PS50001"/>
    </source>
</evidence>
<dbReference type="EC" id="2.7.10.2" evidence="12"/>
<dbReference type="InterPro" id="IPR036028">
    <property type="entry name" value="SH3-like_dom_sf"/>
</dbReference>
<dbReference type="SMART" id="SM00219">
    <property type="entry name" value="TyrKc"/>
    <property type="match status" value="1"/>
</dbReference>
<evidence type="ECO:0000256" key="13">
    <source>
        <dbReference type="SAM" id="Coils"/>
    </source>
</evidence>
<name>A0A813M488_9BILA</name>
<dbReference type="OrthoDB" id="4062651at2759"/>
<dbReference type="InterPro" id="IPR000980">
    <property type="entry name" value="SH2"/>
</dbReference>
<evidence type="ECO:0000256" key="4">
    <source>
        <dbReference type="ARBA" id="ARBA00022741"/>
    </source>
</evidence>
<dbReference type="Proteomes" id="UP000663879">
    <property type="component" value="Unassembled WGS sequence"/>
</dbReference>
<evidence type="ECO:0000259" key="16">
    <source>
        <dbReference type="PROSITE" id="PS50002"/>
    </source>
</evidence>
<evidence type="ECO:0000256" key="8">
    <source>
        <dbReference type="ARBA" id="ARBA00051245"/>
    </source>
</evidence>
<keyword evidence="5 12" id="KW-0418">Kinase</keyword>
<organism evidence="18 19">
    <name type="scientific">Brachionus calyciflorus</name>
    <dbReference type="NCBI Taxonomy" id="104777"/>
    <lineage>
        <taxon>Eukaryota</taxon>
        <taxon>Metazoa</taxon>
        <taxon>Spiralia</taxon>
        <taxon>Gnathifera</taxon>
        <taxon>Rotifera</taxon>
        <taxon>Eurotatoria</taxon>
        <taxon>Monogononta</taxon>
        <taxon>Pseudotrocha</taxon>
        <taxon>Ploima</taxon>
        <taxon>Brachionidae</taxon>
        <taxon>Brachionus</taxon>
    </lineage>
</organism>
<keyword evidence="19" id="KW-1185">Reference proteome</keyword>
<dbReference type="FunFam" id="1.10.510.10:FF:000554">
    <property type="entry name" value="Predicted protein"/>
    <property type="match status" value="1"/>
</dbReference>
<dbReference type="PROSITE" id="PS50011">
    <property type="entry name" value="PROTEIN_KINASE_DOM"/>
    <property type="match status" value="1"/>
</dbReference>
<evidence type="ECO:0000256" key="9">
    <source>
        <dbReference type="PROSITE-ProRule" id="PRU00191"/>
    </source>
</evidence>
<dbReference type="EMBL" id="CAJNOC010000100">
    <property type="protein sequence ID" value="CAF0714959.1"/>
    <property type="molecule type" value="Genomic_DNA"/>
</dbReference>
<dbReference type="PRINTS" id="PR00109">
    <property type="entry name" value="TYRKINASE"/>
</dbReference>
<dbReference type="SMART" id="SM00326">
    <property type="entry name" value="SH3"/>
    <property type="match status" value="1"/>
</dbReference>
<dbReference type="CDD" id="cd11845">
    <property type="entry name" value="SH3_Src_like"/>
    <property type="match status" value="1"/>
</dbReference>
<dbReference type="InterPro" id="IPR011009">
    <property type="entry name" value="Kinase-like_dom_sf"/>
</dbReference>
<dbReference type="PROSITE" id="PS00107">
    <property type="entry name" value="PROTEIN_KINASE_ATP"/>
    <property type="match status" value="1"/>
</dbReference>
<dbReference type="InterPro" id="IPR008266">
    <property type="entry name" value="Tyr_kinase_AS"/>
</dbReference>
<feature type="domain" description="Protein kinase" evidence="17">
    <location>
        <begin position="309"/>
        <end position="584"/>
    </location>
</feature>
<evidence type="ECO:0000256" key="5">
    <source>
        <dbReference type="ARBA" id="ARBA00022777"/>
    </source>
</evidence>
<keyword evidence="4 11" id="KW-0547">Nucleotide-binding</keyword>
<dbReference type="PROSITE" id="PS50002">
    <property type="entry name" value="SH3"/>
    <property type="match status" value="1"/>
</dbReference>
<dbReference type="Gene3D" id="3.30.505.10">
    <property type="entry name" value="SH2 domain"/>
    <property type="match status" value="1"/>
</dbReference>
<evidence type="ECO:0000256" key="3">
    <source>
        <dbReference type="ARBA" id="ARBA00022679"/>
    </source>
</evidence>
<dbReference type="InterPro" id="IPR001245">
    <property type="entry name" value="Ser-Thr/Tyr_kinase_cat_dom"/>
</dbReference>
<evidence type="ECO:0000256" key="14">
    <source>
        <dbReference type="SAM" id="MobiDB-lite"/>
    </source>
</evidence>
<dbReference type="InterPro" id="IPR000719">
    <property type="entry name" value="Prot_kinase_dom"/>
</dbReference>
<evidence type="ECO:0000313" key="18">
    <source>
        <dbReference type="EMBL" id="CAF0714959.1"/>
    </source>
</evidence>
<comment type="caution">
    <text evidence="18">The sequence shown here is derived from an EMBL/GenBank/DDBJ whole genome shotgun (WGS) entry which is preliminary data.</text>
</comment>
<feature type="coiled-coil region" evidence="13">
    <location>
        <begin position="342"/>
        <end position="369"/>
    </location>
</feature>
<keyword evidence="7 12" id="KW-0829">Tyrosine-protein kinase</keyword>
<evidence type="ECO:0000256" key="1">
    <source>
        <dbReference type="ARBA" id="ARBA00022443"/>
    </source>
</evidence>
<feature type="domain" description="SH2" evidence="15">
    <location>
        <begin position="191"/>
        <end position="289"/>
    </location>
</feature>
<dbReference type="InterPro" id="IPR036860">
    <property type="entry name" value="SH2_dom_sf"/>
</dbReference>
<sequence>MGNICPANKGTENGGHHTYKTNSNREHMYKLGIQKGGLENTPSSHGLGPNNGHHQYPMMGHPSNNHNSSTNQMILQQLHHQSGSSTTAILNGLTNSLIQSPNQILNNKNAMVYPNGIHTNNSVLEKPNYIALFDYESATKDDMTIKKNDQLIVIDKSHPDWWLAKNLRTKETGYVPFNYITTIDDLQIKEWFFPNTSRREAERLLEYLDNEPGVFLIRESEQDNGKCWSLSILDYNDEKQRHTKHYRIRKIDSGGCYISTRNRFNSLDELVEFYSKAANGLCRVLTKPCQKVTSFVGFKDVWEEDRINIKLGPLIGAGNFGEVYKGLWRERFVVAVKTLKFNDAEKRNIKKEEARKEEFRKELEIMKKLRHEKLVKLWCVCTIGEPVYIVTEYMCNGSLLKYMREGEGMHLNFKEIIDMAAQIACGMKYLEGSRCVHRDLAARNILVGERNIVKIADFGFAQMLNNNDKLELSQDESNKFPVKWTAPEVFTVDPHTGLRAYTIKSDVWSFGILLYELITLGANPYPGMTHPQVIYEVKENHYRMPKPQGLCTDAYYAMMLKTWHEDPQQRPTFDALYHFFNDYFINTQPCYRNPGDS</sequence>
<evidence type="ECO:0000256" key="6">
    <source>
        <dbReference type="ARBA" id="ARBA00022840"/>
    </source>
</evidence>
<dbReference type="Pfam" id="PF00018">
    <property type="entry name" value="SH3_1"/>
    <property type="match status" value="1"/>
</dbReference>
<dbReference type="PRINTS" id="PR00452">
    <property type="entry name" value="SH3DOMAIN"/>
</dbReference>
<evidence type="ECO:0000259" key="17">
    <source>
        <dbReference type="PROSITE" id="PS50011"/>
    </source>
</evidence>
<evidence type="ECO:0000313" key="19">
    <source>
        <dbReference type="Proteomes" id="UP000663879"/>
    </source>
</evidence>
<keyword evidence="2" id="KW-0597">Phosphoprotein</keyword>
<keyword evidence="1 10" id="KW-0728">SH3 domain</keyword>
<comment type="similarity">
    <text evidence="12">Belongs to the protein kinase superfamily. Tyr protein kinase family.</text>
</comment>
<dbReference type="SMART" id="SM00252">
    <property type="entry name" value="SH2"/>
    <property type="match status" value="1"/>
</dbReference>
<dbReference type="PROSITE" id="PS50001">
    <property type="entry name" value="SH2"/>
    <property type="match status" value="1"/>
</dbReference>
<keyword evidence="3 12" id="KW-0808">Transferase</keyword>
<dbReference type="SUPFAM" id="SSF56112">
    <property type="entry name" value="Protein kinase-like (PK-like)"/>
    <property type="match status" value="1"/>
</dbReference>
<dbReference type="Pfam" id="PF07714">
    <property type="entry name" value="PK_Tyr_Ser-Thr"/>
    <property type="match status" value="1"/>
</dbReference>
<keyword evidence="13" id="KW-0175">Coiled coil</keyword>
<dbReference type="PANTHER" id="PTHR24418">
    <property type="entry name" value="TYROSINE-PROTEIN KINASE"/>
    <property type="match status" value="1"/>
</dbReference>
<accession>A0A813M488</accession>
<dbReference type="Pfam" id="PF00017">
    <property type="entry name" value="SH2"/>
    <property type="match status" value="1"/>
</dbReference>
<gene>
    <name evidence="18" type="ORF">OXX778_LOCUS1526</name>
</gene>
<dbReference type="PRINTS" id="PR00401">
    <property type="entry name" value="SH2DOMAIN"/>
</dbReference>
<proteinExistence type="inferred from homology"/>
<dbReference type="Gene3D" id="2.30.30.40">
    <property type="entry name" value="SH3 Domains"/>
    <property type="match status" value="1"/>
</dbReference>
<feature type="domain" description="SH3" evidence="16">
    <location>
        <begin position="124"/>
        <end position="185"/>
    </location>
</feature>
<dbReference type="PROSITE" id="PS00109">
    <property type="entry name" value="PROTEIN_KINASE_TYR"/>
    <property type="match status" value="1"/>
</dbReference>
<dbReference type="InterPro" id="IPR020635">
    <property type="entry name" value="Tyr_kinase_cat_dom"/>
</dbReference>
<dbReference type="InterPro" id="IPR050198">
    <property type="entry name" value="Non-receptor_tyrosine_kinases"/>
</dbReference>
<feature type="binding site" evidence="11">
    <location>
        <position position="337"/>
    </location>
    <ligand>
        <name>ATP</name>
        <dbReference type="ChEBI" id="CHEBI:30616"/>
    </ligand>
</feature>
<comment type="catalytic activity">
    <reaction evidence="8 12">
        <text>L-tyrosyl-[protein] + ATP = O-phospho-L-tyrosyl-[protein] + ADP + H(+)</text>
        <dbReference type="Rhea" id="RHEA:10596"/>
        <dbReference type="Rhea" id="RHEA-COMP:10136"/>
        <dbReference type="Rhea" id="RHEA-COMP:20101"/>
        <dbReference type="ChEBI" id="CHEBI:15378"/>
        <dbReference type="ChEBI" id="CHEBI:30616"/>
        <dbReference type="ChEBI" id="CHEBI:46858"/>
        <dbReference type="ChEBI" id="CHEBI:61978"/>
        <dbReference type="ChEBI" id="CHEBI:456216"/>
        <dbReference type="EC" id="2.7.10.2"/>
    </reaction>
</comment>
<dbReference type="Gene3D" id="3.30.200.20">
    <property type="entry name" value="Phosphorylase Kinase, domain 1"/>
    <property type="match status" value="1"/>
</dbReference>
<evidence type="ECO:0000256" key="7">
    <source>
        <dbReference type="ARBA" id="ARBA00023137"/>
    </source>
</evidence>
<evidence type="ECO:0000256" key="12">
    <source>
        <dbReference type="RuleBase" id="RU362096"/>
    </source>
</evidence>
<feature type="region of interest" description="Disordered" evidence="14">
    <location>
        <begin position="1"/>
        <end position="22"/>
    </location>
</feature>
<dbReference type="SUPFAM" id="SSF50044">
    <property type="entry name" value="SH3-domain"/>
    <property type="match status" value="1"/>
</dbReference>